<reference evidence="2" key="1">
    <citation type="submission" date="2020-11" db="EMBL/GenBank/DDBJ databases">
        <authorList>
            <consortium name="DOE Joint Genome Institute"/>
            <person name="Ahrendt S."/>
            <person name="Riley R."/>
            <person name="Andreopoulos W."/>
            <person name="Labutti K."/>
            <person name="Pangilinan J."/>
            <person name="Ruiz-Duenas F.J."/>
            <person name="Barrasa J.M."/>
            <person name="Sanchez-Garcia M."/>
            <person name="Camarero S."/>
            <person name="Miyauchi S."/>
            <person name="Serrano A."/>
            <person name="Linde D."/>
            <person name="Babiker R."/>
            <person name="Drula E."/>
            <person name="Ayuso-Fernandez I."/>
            <person name="Pacheco R."/>
            <person name="Padilla G."/>
            <person name="Ferreira P."/>
            <person name="Barriuso J."/>
            <person name="Kellner H."/>
            <person name="Castanera R."/>
            <person name="Alfaro M."/>
            <person name="Ramirez L."/>
            <person name="Pisabarro A.G."/>
            <person name="Kuo A."/>
            <person name="Tritt A."/>
            <person name="Lipzen A."/>
            <person name="He G."/>
            <person name="Yan M."/>
            <person name="Ng V."/>
            <person name="Cullen D."/>
            <person name="Martin F."/>
            <person name="Rosso M.-N."/>
            <person name="Henrissat B."/>
            <person name="Hibbett D."/>
            <person name="Martinez A.T."/>
            <person name="Grigoriev I.V."/>
        </authorList>
    </citation>
    <scope>NUCLEOTIDE SEQUENCE</scope>
    <source>
        <strain evidence="2">CBS 247.69</strain>
    </source>
</reference>
<feature type="transmembrane region" description="Helical" evidence="1">
    <location>
        <begin position="61"/>
        <end position="79"/>
    </location>
</feature>
<comment type="caution">
    <text evidence="2">The sequence shown here is derived from an EMBL/GenBank/DDBJ whole genome shotgun (WGS) entry which is preliminary data.</text>
</comment>
<name>A0A9P5YBD8_9AGAR</name>
<gene>
    <name evidence="2" type="ORF">BDZ94DRAFT_1256090</name>
</gene>
<accession>A0A9P5YBD8</accession>
<dbReference type="Proteomes" id="UP000807353">
    <property type="component" value="Unassembled WGS sequence"/>
</dbReference>
<dbReference type="AlphaFoldDB" id="A0A9P5YBD8"/>
<evidence type="ECO:0000256" key="1">
    <source>
        <dbReference type="SAM" id="Phobius"/>
    </source>
</evidence>
<keyword evidence="1" id="KW-1133">Transmembrane helix</keyword>
<keyword evidence="1" id="KW-0472">Membrane</keyword>
<protein>
    <submittedName>
        <fullName evidence="2">Uncharacterized protein</fullName>
    </submittedName>
</protein>
<feature type="transmembrane region" description="Helical" evidence="1">
    <location>
        <begin position="252"/>
        <end position="272"/>
    </location>
</feature>
<feature type="transmembrane region" description="Helical" evidence="1">
    <location>
        <begin position="214"/>
        <end position="240"/>
    </location>
</feature>
<dbReference type="EMBL" id="MU150253">
    <property type="protein sequence ID" value="KAF9464585.1"/>
    <property type="molecule type" value="Genomic_DNA"/>
</dbReference>
<feature type="transmembrane region" description="Helical" evidence="1">
    <location>
        <begin position="99"/>
        <end position="121"/>
    </location>
</feature>
<evidence type="ECO:0000313" key="2">
    <source>
        <dbReference type="EMBL" id="KAF9464585.1"/>
    </source>
</evidence>
<dbReference type="OrthoDB" id="3245627at2759"/>
<keyword evidence="3" id="KW-1185">Reference proteome</keyword>
<evidence type="ECO:0000313" key="3">
    <source>
        <dbReference type="Proteomes" id="UP000807353"/>
    </source>
</evidence>
<sequence length="336" mass="37225">MVNPNSPHLPDRIIWLERAVLVGDAVSQMLFGIVFVVFLQIMHALLKKPAPQASDSGRRKWPLIIYTVMDLHSLQLMFVDNREFPGGPTAYALSQYGKPITVVPNVCAIVSDWLAAGLLLYRCLVIFHLKFYIVALPILMYLGSVAMGCLVLFRSSRPHAHLWTQTTVNFGIPYFTLSAALNVTITAMISVRLLMYRRSLQRTMGPGQYHTQSIVPITSITAMLIESSAMYTAVSVLFIVPYGLGSYVSNMFLPNLTVLQILAPLLIILRVAKQRGWDSKTAGAYTSTLRFQSATARSKTNDSEIHFDAKPVSGKAPHNLSINSTTEEDGSIHNIV</sequence>
<feature type="transmembrane region" description="Helical" evidence="1">
    <location>
        <begin position="133"/>
        <end position="153"/>
    </location>
</feature>
<proteinExistence type="predicted"/>
<keyword evidence="1" id="KW-0812">Transmembrane</keyword>
<organism evidence="2 3">
    <name type="scientific">Collybia nuda</name>
    <dbReference type="NCBI Taxonomy" id="64659"/>
    <lineage>
        <taxon>Eukaryota</taxon>
        <taxon>Fungi</taxon>
        <taxon>Dikarya</taxon>
        <taxon>Basidiomycota</taxon>
        <taxon>Agaricomycotina</taxon>
        <taxon>Agaricomycetes</taxon>
        <taxon>Agaricomycetidae</taxon>
        <taxon>Agaricales</taxon>
        <taxon>Tricholomatineae</taxon>
        <taxon>Clitocybaceae</taxon>
        <taxon>Collybia</taxon>
    </lineage>
</organism>
<feature type="transmembrane region" description="Helical" evidence="1">
    <location>
        <begin position="20"/>
        <end position="41"/>
    </location>
</feature>
<feature type="transmembrane region" description="Helical" evidence="1">
    <location>
        <begin position="173"/>
        <end position="194"/>
    </location>
</feature>